<proteinExistence type="predicted"/>
<dbReference type="InParanoid" id="I1HDV0"/>
<reference evidence="1" key="2">
    <citation type="submission" date="2017-06" db="EMBL/GenBank/DDBJ databases">
        <title>WGS assembly of Brachypodium distachyon.</title>
        <authorList>
            <consortium name="The International Brachypodium Initiative"/>
            <person name="Lucas S."/>
            <person name="Harmon-Smith M."/>
            <person name="Lail K."/>
            <person name="Tice H."/>
            <person name="Grimwood J."/>
            <person name="Bruce D."/>
            <person name="Barry K."/>
            <person name="Shu S."/>
            <person name="Lindquist E."/>
            <person name="Wang M."/>
            <person name="Pitluck S."/>
            <person name="Vogel J.P."/>
            <person name="Garvin D.F."/>
            <person name="Mockler T.C."/>
            <person name="Schmutz J."/>
            <person name="Rokhsar D."/>
            <person name="Bevan M.W."/>
        </authorList>
    </citation>
    <scope>NUCLEOTIDE SEQUENCE</scope>
    <source>
        <strain evidence="1">Bd21</strain>
    </source>
</reference>
<evidence type="ECO:0000313" key="3">
    <source>
        <dbReference type="Proteomes" id="UP000008810"/>
    </source>
</evidence>
<dbReference type="EnsemblPlants" id="KQK03569">
    <property type="protein sequence ID" value="KQK03569"/>
    <property type="gene ID" value="BRADI_2g08650v3"/>
</dbReference>
<dbReference type="Gramene" id="KQK03569">
    <property type="protein sequence ID" value="KQK03569"/>
    <property type="gene ID" value="BRADI_2g08650v3"/>
</dbReference>
<evidence type="ECO:0000313" key="1">
    <source>
        <dbReference type="EMBL" id="KQK03569.1"/>
    </source>
</evidence>
<dbReference type="HOGENOM" id="CLU_2430104_0_0_1"/>
<dbReference type="AlphaFoldDB" id="I1HDV0"/>
<keyword evidence="3" id="KW-1185">Reference proteome</keyword>
<dbReference type="OrthoDB" id="1938872at2759"/>
<organism evidence="2">
    <name type="scientific">Brachypodium distachyon</name>
    <name type="common">Purple false brome</name>
    <name type="synonym">Trachynia distachya</name>
    <dbReference type="NCBI Taxonomy" id="15368"/>
    <lineage>
        <taxon>Eukaryota</taxon>
        <taxon>Viridiplantae</taxon>
        <taxon>Streptophyta</taxon>
        <taxon>Embryophyta</taxon>
        <taxon>Tracheophyta</taxon>
        <taxon>Spermatophyta</taxon>
        <taxon>Magnoliopsida</taxon>
        <taxon>Liliopsida</taxon>
        <taxon>Poales</taxon>
        <taxon>Poaceae</taxon>
        <taxon>BOP clade</taxon>
        <taxon>Pooideae</taxon>
        <taxon>Stipodae</taxon>
        <taxon>Brachypodieae</taxon>
        <taxon>Brachypodium</taxon>
    </lineage>
</organism>
<dbReference type="Proteomes" id="UP000008810">
    <property type="component" value="Chromosome 2"/>
</dbReference>
<protein>
    <submittedName>
        <fullName evidence="1 2">Uncharacterized protein</fullName>
    </submittedName>
</protein>
<name>I1HDV0_BRADI</name>
<accession>I1HDV0</accession>
<sequence length="91" mass="10413">MASAGENCNASQFYITLWDEVTTLMISTLLQKNAGDSWVPLDETVDPEQLEEMSALKKNMLMHLSLRVLETFQMLRSNYQTMSYLFVNSTP</sequence>
<gene>
    <name evidence="1" type="ORF">BRADI_2g08650v3</name>
</gene>
<evidence type="ECO:0000313" key="2">
    <source>
        <dbReference type="EnsemblPlants" id="KQK03569"/>
    </source>
</evidence>
<reference evidence="2" key="3">
    <citation type="submission" date="2018-08" db="UniProtKB">
        <authorList>
            <consortium name="EnsemblPlants"/>
        </authorList>
    </citation>
    <scope>IDENTIFICATION</scope>
    <source>
        <strain evidence="2">cv. Bd21</strain>
    </source>
</reference>
<reference evidence="1 2" key="1">
    <citation type="journal article" date="2010" name="Nature">
        <title>Genome sequencing and analysis of the model grass Brachypodium distachyon.</title>
        <authorList>
            <consortium name="International Brachypodium Initiative"/>
        </authorList>
    </citation>
    <scope>NUCLEOTIDE SEQUENCE [LARGE SCALE GENOMIC DNA]</scope>
    <source>
        <strain evidence="1 2">Bd21</strain>
    </source>
</reference>
<dbReference type="EMBL" id="CM000881">
    <property type="protein sequence ID" value="KQK03569.1"/>
    <property type="molecule type" value="Genomic_DNA"/>
</dbReference>